<dbReference type="SUPFAM" id="SSF160240">
    <property type="entry name" value="Cation efflux protein cytoplasmic domain-like"/>
    <property type="match status" value="1"/>
</dbReference>
<organism evidence="12 13">
    <name type="scientific">Rhodohalobacter barkolensis</name>
    <dbReference type="NCBI Taxonomy" id="2053187"/>
    <lineage>
        <taxon>Bacteria</taxon>
        <taxon>Pseudomonadati</taxon>
        <taxon>Balneolota</taxon>
        <taxon>Balneolia</taxon>
        <taxon>Balneolales</taxon>
        <taxon>Balneolaceae</taxon>
        <taxon>Rhodohalobacter</taxon>
    </lineage>
</organism>
<dbReference type="GO" id="GO:0005886">
    <property type="term" value="C:plasma membrane"/>
    <property type="evidence" value="ECO:0007669"/>
    <property type="project" value="TreeGrafter"/>
</dbReference>
<feature type="transmembrane region" description="Helical" evidence="9">
    <location>
        <begin position="151"/>
        <end position="173"/>
    </location>
</feature>
<comment type="similarity">
    <text evidence="2">Belongs to the cation diffusion facilitator (CDF) transporter (TC 2.A.4) family. SLC30A subfamily.</text>
</comment>
<dbReference type="InterPro" id="IPR027469">
    <property type="entry name" value="Cation_efflux_TMD_sf"/>
</dbReference>
<gene>
    <name evidence="12" type="ORF">CWD77_13815</name>
</gene>
<keyword evidence="8 9" id="KW-0472">Membrane</keyword>
<dbReference type="InterPro" id="IPR050681">
    <property type="entry name" value="CDF/SLC30A"/>
</dbReference>
<accession>A0A2N0VEE0</accession>
<keyword evidence="7" id="KW-0406">Ion transport</keyword>
<keyword evidence="4 9" id="KW-0812">Transmembrane</keyword>
<feature type="transmembrane region" description="Helical" evidence="9">
    <location>
        <begin position="82"/>
        <end position="101"/>
    </location>
</feature>
<evidence type="ECO:0000259" key="10">
    <source>
        <dbReference type="Pfam" id="PF01545"/>
    </source>
</evidence>
<protein>
    <submittedName>
        <fullName evidence="12">Cation transporter</fullName>
    </submittedName>
</protein>
<dbReference type="InterPro" id="IPR002524">
    <property type="entry name" value="Cation_efflux"/>
</dbReference>
<keyword evidence="6 9" id="KW-1133">Transmembrane helix</keyword>
<dbReference type="PANTHER" id="PTHR11562">
    <property type="entry name" value="CATION EFFLUX PROTEIN/ ZINC TRANSPORTER"/>
    <property type="match status" value="1"/>
</dbReference>
<dbReference type="InterPro" id="IPR036837">
    <property type="entry name" value="Cation_efflux_CTD_sf"/>
</dbReference>
<dbReference type="OrthoDB" id="9809646at2"/>
<dbReference type="GO" id="GO:0005385">
    <property type="term" value="F:zinc ion transmembrane transporter activity"/>
    <property type="evidence" value="ECO:0007669"/>
    <property type="project" value="TreeGrafter"/>
</dbReference>
<keyword evidence="13" id="KW-1185">Reference proteome</keyword>
<evidence type="ECO:0000256" key="4">
    <source>
        <dbReference type="ARBA" id="ARBA00022692"/>
    </source>
</evidence>
<dbReference type="InterPro" id="IPR027470">
    <property type="entry name" value="Cation_efflux_CTD"/>
</dbReference>
<comment type="subcellular location">
    <subcellularLocation>
        <location evidence="1">Membrane</location>
        <topology evidence="1">Multi-pass membrane protein</topology>
    </subcellularLocation>
</comment>
<evidence type="ECO:0000259" key="11">
    <source>
        <dbReference type="Pfam" id="PF16916"/>
    </source>
</evidence>
<dbReference type="Gene3D" id="1.20.1510.10">
    <property type="entry name" value="Cation efflux protein transmembrane domain"/>
    <property type="match status" value="1"/>
</dbReference>
<evidence type="ECO:0000256" key="1">
    <source>
        <dbReference type="ARBA" id="ARBA00004141"/>
    </source>
</evidence>
<keyword evidence="5" id="KW-0864">Zinc transport</keyword>
<dbReference type="Pfam" id="PF01545">
    <property type="entry name" value="Cation_efflux"/>
    <property type="match status" value="1"/>
</dbReference>
<evidence type="ECO:0000313" key="13">
    <source>
        <dbReference type="Proteomes" id="UP000233398"/>
    </source>
</evidence>
<proteinExistence type="inferred from homology"/>
<dbReference type="Proteomes" id="UP000233398">
    <property type="component" value="Unassembled WGS sequence"/>
</dbReference>
<evidence type="ECO:0000256" key="3">
    <source>
        <dbReference type="ARBA" id="ARBA00022448"/>
    </source>
</evidence>
<evidence type="ECO:0000256" key="8">
    <source>
        <dbReference type="ARBA" id="ARBA00023136"/>
    </source>
</evidence>
<feature type="transmembrane region" description="Helical" evidence="9">
    <location>
        <begin position="179"/>
        <end position="200"/>
    </location>
</feature>
<evidence type="ECO:0000256" key="6">
    <source>
        <dbReference type="ARBA" id="ARBA00022989"/>
    </source>
</evidence>
<dbReference type="EMBL" id="PISP01000006">
    <property type="protein sequence ID" value="PKD42488.1"/>
    <property type="molecule type" value="Genomic_DNA"/>
</dbReference>
<feature type="domain" description="Cation efflux protein cytoplasmic" evidence="11">
    <location>
        <begin position="212"/>
        <end position="285"/>
    </location>
</feature>
<feature type="domain" description="Cation efflux protein transmembrane" evidence="10">
    <location>
        <begin position="18"/>
        <end position="208"/>
    </location>
</feature>
<feature type="transmembrane region" description="Helical" evidence="9">
    <location>
        <begin position="121"/>
        <end position="139"/>
    </location>
</feature>
<feature type="transmembrane region" description="Helical" evidence="9">
    <location>
        <begin position="17"/>
        <end position="37"/>
    </location>
</feature>
<sequence length="298" mass="33437">MAHTHSHDHTGKAISRLWFTFFLNLGISVAQLIGGFLSNSMALISDAVHNLSDTGSVGVSLVARKYANKSADKQMTFGYRRADIIGAFINLIILIGVSLFLVKEGIERFLQPEEIDGSIMFWVALVGLVGNVLSVYILHSDSKRSLNIKSAYVHLFWDAAASLTIIVGGVLILYYDLYIIDPILTIGIALYILYTTYNMLRETVSILMEATPEDIHVDSIKDELESISHVRDVHHIHVWKVDEHQKMLECHAHIDKSYSSLLEEIKSEIKACLSDRFDITHSAIEFELEPCESSTHHP</sequence>
<evidence type="ECO:0000256" key="9">
    <source>
        <dbReference type="SAM" id="Phobius"/>
    </source>
</evidence>
<evidence type="ECO:0000313" key="12">
    <source>
        <dbReference type="EMBL" id="PKD42488.1"/>
    </source>
</evidence>
<reference evidence="12 13" key="1">
    <citation type="submission" date="2017-11" db="EMBL/GenBank/DDBJ databases">
        <title>Rhodohalobacter 15182 sp. nov., isolated from a salt lake.</title>
        <authorList>
            <person name="Han S."/>
        </authorList>
    </citation>
    <scope>NUCLEOTIDE SEQUENCE [LARGE SCALE GENOMIC DNA]</scope>
    <source>
        <strain evidence="12 13">15182</strain>
    </source>
</reference>
<keyword evidence="5" id="KW-0862">Zinc</keyword>
<evidence type="ECO:0000256" key="5">
    <source>
        <dbReference type="ARBA" id="ARBA00022906"/>
    </source>
</evidence>
<comment type="caution">
    <text evidence="12">The sequence shown here is derived from an EMBL/GenBank/DDBJ whole genome shotgun (WGS) entry which is preliminary data.</text>
</comment>
<evidence type="ECO:0000256" key="2">
    <source>
        <dbReference type="ARBA" id="ARBA00008873"/>
    </source>
</evidence>
<dbReference type="PANTHER" id="PTHR11562:SF17">
    <property type="entry name" value="RE54080P-RELATED"/>
    <property type="match status" value="1"/>
</dbReference>
<dbReference type="AlphaFoldDB" id="A0A2N0VEE0"/>
<dbReference type="Pfam" id="PF16916">
    <property type="entry name" value="ZT_dimer"/>
    <property type="match status" value="1"/>
</dbReference>
<name>A0A2N0VEE0_9BACT</name>
<dbReference type="RefSeq" id="WP_101074173.1">
    <property type="nucleotide sequence ID" value="NZ_PISP01000006.1"/>
</dbReference>
<evidence type="ECO:0000256" key="7">
    <source>
        <dbReference type="ARBA" id="ARBA00023065"/>
    </source>
</evidence>
<dbReference type="NCBIfam" id="TIGR01297">
    <property type="entry name" value="CDF"/>
    <property type="match status" value="1"/>
</dbReference>
<dbReference type="SUPFAM" id="SSF161111">
    <property type="entry name" value="Cation efflux protein transmembrane domain-like"/>
    <property type="match status" value="1"/>
</dbReference>
<dbReference type="InterPro" id="IPR058533">
    <property type="entry name" value="Cation_efflux_TM"/>
</dbReference>
<keyword evidence="3" id="KW-0813">Transport</keyword>